<evidence type="ECO:0000256" key="8">
    <source>
        <dbReference type="SAM" id="Phobius"/>
    </source>
</evidence>
<dbReference type="Gene3D" id="3.90.550.10">
    <property type="entry name" value="Spore Coat Polysaccharide Biosynthesis Protein SpsA, Chain A"/>
    <property type="match status" value="1"/>
</dbReference>
<evidence type="ECO:0000256" key="2">
    <source>
        <dbReference type="ARBA" id="ARBA00022676"/>
    </source>
</evidence>
<dbReference type="GO" id="GO:0016757">
    <property type="term" value="F:glycosyltransferase activity"/>
    <property type="evidence" value="ECO:0007669"/>
    <property type="project" value="UniProtKB-KW"/>
</dbReference>
<reference evidence="10 11" key="1">
    <citation type="journal article" date="2015" name="Nature">
        <title>rRNA introns, odd ribosomes, and small enigmatic genomes across a large radiation of phyla.</title>
        <authorList>
            <person name="Brown C.T."/>
            <person name="Hug L.A."/>
            <person name="Thomas B.C."/>
            <person name="Sharon I."/>
            <person name="Castelle C.J."/>
            <person name="Singh A."/>
            <person name="Wilkins M.J."/>
            <person name="Williams K.H."/>
            <person name="Banfield J.F."/>
        </authorList>
    </citation>
    <scope>NUCLEOTIDE SEQUENCE [LARGE SCALE GENOMIC DNA]</scope>
</reference>
<evidence type="ECO:0000256" key="3">
    <source>
        <dbReference type="ARBA" id="ARBA00022679"/>
    </source>
</evidence>
<keyword evidence="5" id="KW-0448">Lipopolysaccharide biosynthesis</keyword>
<feature type="transmembrane region" description="Helical" evidence="8">
    <location>
        <begin position="266"/>
        <end position="292"/>
    </location>
</feature>
<evidence type="ECO:0000256" key="7">
    <source>
        <dbReference type="ARBA" id="ARBA00023136"/>
    </source>
</evidence>
<dbReference type="Pfam" id="PF00535">
    <property type="entry name" value="Glycos_transf_2"/>
    <property type="match status" value="1"/>
</dbReference>
<keyword evidence="2" id="KW-0328">Glycosyltransferase</keyword>
<keyword evidence="7 8" id="KW-0472">Membrane</keyword>
<evidence type="ECO:0000256" key="4">
    <source>
        <dbReference type="ARBA" id="ARBA00022692"/>
    </source>
</evidence>
<dbReference type="Proteomes" id="UP000034690">
    <property type="component" value="Unassembled WGS sequence"/>
</dbReference>
<feature type="transmembrane region" description="Helical" evidence="8">
    <location>
        <begin position="233"/>
        <end position="254"/>
    </location>
</feature>
<keyword evidence="4 8" id="KW-0812">Transmembrane</keyword>
<evidence type="ECO:0000256" key="1">
    <source>
        <dbReference type="ARBA" id="ARBA00022475"/>
    </source>
</evidence>
<comment type="caution">
    <text evidence="10">The sequence shown here is derived from an EMBL/GenBank/DDBJ whole genome shotgun (WGS) entry which is preliminary data.</text>
</comment>
<proteinExistence type="predicted"/>
<sequence length="319" mass="36511">MLKSKRRKISAVVTLYRDAPTIPFMHKRLTKTFKRIGVDYEIIFVNDGSPDNAEEILEKLAKKDKKVIVVNHSRNFSSQMAFTSGMKIATGDAVVLLDGDLQDPPEMIEKFYKKWLKGFDVIYGVRIKREASPILQIGPKIFYRMFKALSYIDIPVDAGDFSLIDRKVVDVLNLMPERDRFIRGLRAWAGFKQTGIPYKRPERMFGKSTNNWRRNIAWARKGIFAFSYVPLEFIMYLSLAIVFLAFVGIVFQIAMKLIFPSTPHGVSTIIILILFLGGIQLLALSILGEYVAKIFEEVKQRPMYVVKSILNKPSLSSKK</sequence>
<dbReference type="InterPro" id="IPR050256">
    <property type="entry name" value="Glycosyltransferase_2"/>
</dbReference>
<accession>A0A0G0RK48</accession>
<keyword evidence="1" id="KW-1003">Cell membrane</keyword>
<gene>
    <name evidence="10" type="ORF">UT40_C0006G0017</name>
</gene>
<keyword evidence="3" id="KW-0808">Transferase</keyword>
<dbReference type="EMBL" id="LBWQ01000006">
    <property type="protein sequence ID" value="KKR14027.1"/>
    <property type="molecule type" value="Genomic_DNA"/>
</dbReference>
<evidence type="ECO:0000259" key="9">
    <source>
        <dbReference type="Pfam" id="PF00535"/>
    </source>
</evidence>
<evidence type="ECO:0000313" key="10">
    <source>
        <dbReference type="EMBL" id="KKR14027.1"/>
    </source>
</evidence>
<organism evidence="10 11">
    <name type="scientific">Candidatus Woesebacteria bacterium GW2011_GWA1_39_21b</name>
    <dbReference type="NCBI Taxonomy" id="1618551"/>
    <lineage>
        <taxon>Bacteria</taxon>
        <taxon>Candidatus Woeseibacteriota</taxon>
    </lineage>
</organism>
<feature type="domain" description="Glycosyltransferase 2-like" evidence="9">
    <location>
        <begin position="10"/>
        <end position="170"/>
    </location>
</feature>
<dbReference type="PANTHER" id="PTHR48090:SF3">
    <property type="entry name" value="UNDECAPRENYL-PHOSPHATE 4-DEOXY-4-FORMAMIDO-L-ARABINOSE TRANSFERASE"/>
    <property type="match status" value="1"/>
</dbReference>
<keyword evidence="6 8" id="KW-1133">Transmembrane helix</keyword>
<evidence type="ECO:0000256" key="6">
    <source>
        <dbReference type="ARBA" id="ARBA00022989"/>
    </source>
</evidence>
<dbReference type="AlphaFoldDB" id="A0A0G0RK48"/>
<dbReference type="GO" id="GO:0009103">
    <property type="term" value="P:lipopolysaccharide biosynthetic process"/>
    <property type="evidence" value="ECO:0007669"/>
    <property type="project" value="UniProtKB-KW"/>
</dbReference>
<evidence type="ECO:0000256" key="5">
    <source>
        <dbReference type="ARBA" id="ARBA00022985"/>
    </source>
</evidence>
<protein>
    <submittedName>
        <fullName evidence="10">NAD-dependent epimerase/dehydratase</fullName>
    </submittedName>
</protein>
<dbReference type="InterPro" id="IPR001173">
    <property type="entry name" value="Glyco_trans_2-like"/>
</dbReference>
<evidence type="ECO:0000313" key="11">
    <source>
        <dbReference type="Proteomes" id="UP000034690"/>
    </source>
</evidence>
<dbReference type="InterPro" id="IPR029044">
    <property type="entry name" value="Nucleotide-diphossugar_trans"/>
</dbReference>
<dbReference type="CDD" id="cd04187">
    <property type="entry name" value="DPM1_like_bac"/>
    <property type="match status" value="1"/>
</dbReference>
<dbReference type="SUPFAM" id="SSF53448">
    <property type="entry name" value="Nucleotide-diphospho-sugar transferases"/>
    <property type="match status" value="1"/>
</dbReference>
<dbReference type="GO" id="GO:0005886">
    <property type="term" value="C:plasma membrane"/>
    <property type="evidence" value="ECO:0007669"/>
    <property type="project" value="TreeGrafter"/>
</dbReference>
<dbReference type="PANTHER" id="PTHR48090">
    <property type="entry name" value="UNDECAPRENYL-PHOSPHATE 4-DEOXY-4-FORMAMIDO-L-ARABINOSE TRANSFERASE-RELATED"/>
    <property type="match status" value="1"/>
</dbReference>
<name>A0A0G0RK48_9BACT</name>